<keyword evidence="5" id="KW-1185">Reference proteome</keyword>
<protein>
    <submittedName>
        <fullName evidence="4">EF hand domain protein</fullName>
    </submittedName>
</protein>
<reference evidence="4 5" key="1">
    <citation type="journal article" date="2003" name="Proc. Natl. Acad. Sci. U.S.A.">
        <title>The complete genome sequence of the Arabidopsis and tomato pathogen Pseudomonas syringae pv. tomato DC3000.</title>
        <authorList>
            <person name="Buell C.R."/>
            <person name="Joardar V."/>
            <person name="Lindeberg M."/>
            <person name="Selengut J."/>
            <person name="Paulsen I.T."/>
            <person name="Gwinn M.L."/>
            <person name="Dodson R.J."/>
            <person name="Deboy R.T."/>
            <person name="Durkin A.S."/>
            <person name="Kolonay J.F."/>
            <person name="Madupu R."/>
            <person name="Daugherty S."/>
            <person name="Brinkac L."/>
            <person name="Beanan M.J."/>
            <person name="Haft D.H."/>
            <person name="Nelson W.C."/>
            <person name="Davidsen T."/>
            <person name="Zafar N."/>
            <person name="Zhou L."/>
            <person name="Liu J."/>
            <person name="Yuan Q."/>
            <person name="Khouri H."/>
            <person name="Fedorova N."/>
            <person name="Tran B."/>
            <person name="Russell D."/>
            <person name="Berry K."/>
            <person name="Utterback T."/>
            <person name="Van Aken S.E."/>
            <person name="Feldblyum T.V."/>
            <person name="D'Ascenzo M."/>
            <person name="Deng W.L."/>
            <person name="Ramos A.R."/>
            <person name="Alfano J.R."/>
            <person name="Cartinhour S."/>
            <person name="Chatterjee A.K."/>
            <person name="Delaney T.P."/>
            <person name="Lazarowitz S.G."/>
            <person name="Martin G.B."/>
            <person name="Schneider D.J."/>
            <person name="Tang X."/>
            <person name="Bender C.L."/>
            <person name="White O."/>
            <person name="Fraser C.M."/>
            <person name="Collmer A."/>
        </authorList>
    </citation>
    <scope>NUCLEOTIDE SEQUENCE [LARGE SCALE GENOMIC DNA]</scope>
    <source>
        <strain evidence="5">ATCC BAA-871 / DC3000</strain>
    </source>
</reference>
<dbReference type="PROSITE" id="PS50222">
    <property type="entry name" value="EF_HAND_2"/>
    <property type="match status" value="1"/>
</dbReference>
<keyword evidence="1" id="KW-0929">Antimicrobial</keyword>
<dbReference type="Gene3D" id="1.10.530.40">
    <property type="match status" value="1"/>
</dbReference>
<dbReference type="InterPro" id="IPR002048">
    <property type="entry name" value="EF_hand_dom"/>
</dbReference>
<dbReference type="PROSITE" id="PS00018">
    <property type="entry name" value="EF_HAND_1"/>
    <property type="match status" value="1"/>
</dbReference>
<dbReference type="eggNOG" id="COG0741">
    <property type="taxonomic scope" value="Bacteria"/>
</dbReference>
<dbReference type="GO" id="GO:0005509">
    <property type="term" value="F:calcium ion binding"/>
    <property type="evidence" value="ECO:0007669"/>
    <property type="project" value="InterPro"/>
</dbReference>
<keyword evidence="2" id="KW-0081">Bacteriolytic enzyme</keyword>
<proteinExistence type="predicted"/>
<dbReference type="KEGG" id="pst:PSPTO_5210"/>
<dbReference type="AlphaFoldDB" id="Q87UT2"/>
<evidence type="ECO:0000256" key="2">
    <source>
        <dbReference type="ARBA" id="ARBA00022638"/>
    </source>
</evidence>
<dbReference type="GO" id="GO:0031640">
    <property type="term" value="P:killing of cells of another organism"/>
    <property type="evidence" value="ECO:0007669"/>
    <property type="project" value="UniProtKB-KW"/>
</dbReference>
<dbReference type="HOGENOM" id="CLU_896784_0_0_6"/>
<dbReference type="EMBL" id="AE016853">
    <property type="protein sequence ID" value="AAO58636.1"/>
    <property type="molecule type" value="Genomic_DNA"/>
</dbReference>
<dbReference type="InterPro" id="IPR023347">
    <property type="entry name" value="Lysozyme_dom_sf"/>
</dbReference>
<evidence type="ECO:0000259" key="3">
    <source>
        <dbReference type="PROSITE" id="PS50222"/>
    </source>
</evidence>
<dbReference type="PATRIC" id="fig|223283.9.peg.5330"/>
<accession>Q87UT2</accession>
<dbReference type="STRING" id="223283.PSPTO_5210"/>
<dbReference type="SMART" id="SM00054">
    <property type="entry name" value="EFh"/>
    <property type="match status" value="1"/>
</dbReference>
<evidence type="ECO:0000313" key="4">
    <source>
        <dbReference type="EMBL" id="AAO58636.1"/>
    </source>
</evidence>
<organism evidence="4 5">
    <name type="scientific">Pseudomonas syringae pv. tomato (strain ATCC BAA-871 / DC3000)</name>
    <dbReference type="NCBI Taxonomy" id="223283"/>
    <lineage>
        <taxon>Bacteria</taxon>
        <taxon>Pseudomonadati</taxon>
        <taxon>Pseudomonadota</taxon>
        <taxon>Gammaproteobacteria</taxon>
        <taxon>Pseudomonadales</taxon>
        <taxon>Pseudomonadaceae</taxon>
        <taxon>Pseudomonas</taxon>
    </lineage>
</organism>
<feature type="domain" description="EF-hand" evidence="3">
    <location>
        <begin position="1"/>
        <end position="35"/>
    </location>
</feature>
<dbReference type="eggNOG" id="COG3409">
    <property type="taxonomic scope" value="Bacteria"/>
</dbReference>
<dbReference type="Proteomes" id="UP000002515">
    <property type="component" value="Chromosome"/>
</dbReference>
<dbReference type="CDD" id="cd16903">
    <property type="entry name" value="pesticin_lyz-like"/>
    <property type="match status" value="1"/>
</dbReference>
<dbReference type="InterPro" id="IPR018247">
    <property type="entry name" value="EF_Hand_1_Ca_BS"/>
</dbReference>
<sequence>MPTFFKELFAKVDANHDGDVSPGELAEALKNTDTRDQWAKLIAHHPTEWKYKADAAKWSRLDKLLETSPKTLKHEKERINKYVFWEKLTGKALISADAVWHFHPIGMIGGFLTKTVANSGQITYDAEGNDIPGSPYFSRCIHWPGNDLSGVTLGRGYDMGFRSETEIYNHMIAAGVEPGQATKISKARNLKGAAANNFVVQNKIDIGNITLEQQKAFFALIYPDYVSKAIANYNRWTSTLPGHLEWAALRPIIQDILVDFVYQGFTKGENPMRAGMKDDVDELIRYIENTPAISQYEPGRKRAAYLKKNR</sequence>
<dbReference type="OrthoDB" id="1242806at2"/>
<evidence type="ECO:0000256" key="1">
    <source>
        <dbReference type="ARBA" id="ARBA00022529"/>
    </source>
</evidence>
<gene>
    <name evidence="4" type="ordered locus">PSPTO_5210</name>
</gene>
<dbReference type="GO" id="GO:0003796">
    <property type="term" value="F:lysozyme activity"/>
    <property type="evidence" value="ECO:0007669"/>
    <property type="project" value="InterPro"/>
</dbReference>
<dbReference type="GO" id="GO:0042742">
    <property type="term" value="P:defense response to bacterium"/>
    <property type="evidence" value="ECO:0007669"/>
    <property type="project" value="UniProtKB-KW"/>
</dbReference>
<name>Q87UT2_PSESM</name>
<evidence type="ECO:0000313" key="5">
    <source>
        <dbReference type="Proteomes" id="UP000002515"/>
    </source>
</evidence>